<dbReference type="Gene3D" id="2.60.120.10">
    <property type="entry name" value="Jelly Rolls"/>
    <property type="match status" value="1"/>
</dbReference>
<dbReference type="Proteomes" id="UP000319576">
    <property type="component" value="Chromosome"/>
</dbReference>
<dbReference type="InterPro" id="IPR011051">
    <property type="entry name" value="RmlC_Cupin_sf"/>
</dbReference>
<name>A0A517Y0P6_9BACT</name>
<organism evidence="1 2">
    <name type="scientific">Urbifossiella limnaea</name>
    <dbReference type="NCBI Taxonomy" id="2528023"/>
    <lineage>
        <taxon>Bacteria</taxon>
        <taxon>Pseudomonadati</taxon>
        <taxon>Planctomycetota</taxon>
        <taxon>Planctomycetia</taxon>
        <taxon>Gemmatales</taxon>
        <taxon>Gemmataceae</taxon>
        <taxon>Urbifossiella</taxon>
    </lineage>
</organism>
<dbReference type="RefSeq" id="WP_145243497.1">
    <property type="nucleotide sequence ID" value="NZ_CP036273.1"/>
</dbReference>
<evidence type="ECO:0000313" key="2">
    <source>
        <dbReference type="Proteomes" id="UP000319576"/>
    </source>
</evidence>
<protein>
    <submittedName>
        <fullName evidence="1">Uncharacterized protein</fullName>
    </submittedName>
</protein>
<proteinExistence type="predicted"/>
<keyword evidence="2" id="KW-1185">Reference proteome</keyword>
<accession>A0A517Y0P6</accession>
<gene>
    <name evidence="1" type="ORF">ETAA1_53200</name>
</gene>
<reference evidence="1 2" key="1">
    <citation type="submission" date="2019-02" db="EMBL/GenBank/DDBJ databases">
        <title>Deep-cultivation of Planctomycetes and their phenomic and genomic characterization uncovers novel biology.</title>
        <authorList>
            <person name="Wiegand S."/>
            <person name="Jogler M."/>
            <person name="Boedeker C."/>
            <person name="Pinto D."/>
            <person name="Vollmers J."/>
            <person name="Rivas-Marin E."/>
            <person name="Kohn T."/>
            <person name="Peeters S.H."/>
            <person name="Heuer A."/>
            <person name="Rast P."/>
            <person name="Oberbeckmann S."/>
            <person name="Bunk B."/>
            <person name="Jeske O."/>
            <person name="Meyerdierks A."/>
            <person name="Storesund J.E."/>
            <person name="Kallscheuer N."/>
            <person name="Luecker S."/>
            <person name="Lage O.M."/>
            <person name="Pohl T."/>
            <person name="Merkel B.J."/>
            <person name="Hornburger P."/>
            <person name="Mueller R.-W."/>
            <person name="Bruemmer F."/>
            <person name="Labrenz M."/>
            <person name="Spormann A.M."/>
            <person name="Op den Camp H."/>
            <person name="Overmann J."/>
            <person name="Amann R."/>
            <person name="Jetten M.S.M."/>
            <person name="Mascher T."/>
            <person name="Medema M.H."/>
            <person name="Devos D.P."/>
            <person name="Kaster A.-K."/>
            <person name="Ovreas L."/>
            <person name="Rohde M."/>
            <person name="Galperin M.Y."/>
            <person name="Jogler C."/>
        </authorList>
    </citation>
    <scope>NUCLEOTIDE SEQUENCE [LARGE SCALE GENOMIC DNA]</scope>
    <source>
        <strain evidence="1 2">ETA_A1</strain>
    </source>
</reference>
<sequence>MDATRREFGSQFLGALVAYGFVETCWRRDLFAQEVRPTIDAWFKELGEMTADLRGRRLTDVQFQERMEALYRRVDLPALCRFVKLDEVERRKLPDNGALSAGFDLGGVGGLPAAPGFGKQIFGCGRGRSIVPHGHANMCTGFIVLKGRWAGKHYDRVETAADHYLIRPTIDKEFGPGEVSTISDHKDNVHWFRAATDGAYIFNVHVDGYDPRLGAGSGRLYLDPAGERVAGGLIKAAKMSSADCHRKYG</sequence>
<dbReference type="AlphaFoldDB" id="A0A517Y0P6"/>
<dbReference type="OrthoDB" id="7432190at2"/>
<dbReference type="InterPro" id="IPR014710">
    <property type="entry name" value="RmlC-like_jellyroll"/>
</dbReference>
<dbReference type="KEGG" id="uli:ETAA1_53200"/>
<dbReference type="SUPFAM" id="SSF51182">
    <property type="entry name" value="RmlC-like cupins"/>
    <property type="match status" value="1"/>
</dbReference>
<evidence type="ECO:0000313" key="1">
    <source>
        <dbReference type="EMBL" id="QDU23321.1"/>
    </source>
</evidence>
<dbReference type="EMBL" id="CP036273">
    <property type="protein sequence ID" value="QDU23321.1"/>
    <property type="molecule type" value="Genomic_DNA"/>
</dbReference>